<dbReference type="OrthoDB" id="60033at2759"/>
<dbReference type="FunFam" id="1.10.10.10:FF:000479">
    <property type="entry name" value="Predicted protein"/>
    <property type="match status" value="1"/>
</dbReference>
<feature type="region of interest" description="Disordered" evidence="5">
    <location>
        <begin position="470"/>
        <end position="528"/>
    </location>
</feature>
<feature type="region of interest" description="Disordered" evidence="5">
    <location>
        <begin position="415"/>
        <end position="457"/>
    </location>
</feature>
<comment type="caution">
    <text evidence="7">The sequence shown here is derived from an EMBL/GenBank/DDBJ whole genome shotgun (WGS) entry which is preliminary data.</text>
</comment>
<evidence type="ECO:0000259" key="6">
    <source>
        <dbReference type="SMART" id="SM00415"/>
    </source>
</evidence>
<dbReference type="GO" id="GO:0005634">
    <property type="term" value="C:nucleus"/>
    <property type="evidence" value="ECO:0007669"/>
    <property type="project" value="UniProtKB-SubCell"/>
</dbReference>
<dbReference type="SUPFAM" id="SSF46785">
    <property type="entry name" value="Winged helix' DNA-binding domain"/>
    <property type="match status" value="1"/>
</dbReference>
<feature type="region of interest" description="Disordered" evidence="5">
    <location>
        <begin position="92"/>
        <end position="139"/>
    </location>
</feature>
<keyword evidence="3" id="KW-0539">Nucleus</keyword>
<keyword evidence="2" id="KW-0238">DNA-binding</keyword>
<evidence type="ECO:0000313" key="7">
    <source>
        <dbReference type="EMBL" id="GMI22414.1"/>
    </source>
</evidence>
<feature type="compositionally biased region" description="Low complexity" evidence="5">
    <location>
        <begin position="477"/>
        <end position="486"/>
    </location>
</feature>
<dbReference type="PANTHER" id="PTHR10015">
    <property type="entry name" value="HEAT SHOCK TRANSCRIPTION FACTOR"/>
    <property type="match status" value="1"/>
</dbReference>
<feature type="region of interest" description="Disordered" evidence="5">
    <location>
        <begin position="1"/>
        <end position="65"/>
    </location>
</feature>
<accession>A0A9W7L1L9</accession>
<organism evidence="7 8">
    <name type="scientific">Triparma columacea</name>
    <dbReference type="NCBI Taxonomy" id="722753"/>
    <lineage>
        <taxon>Eukaryota</taxon>
        <taxon>Sar</taxon>
        <taxon>Stramenopiles</taxon>
        <taxon>Ochrophyta</taxon>
        <taxon>Bolidophyceae</taxon>
        <taxon>Parmales</taxon>
        <taxon>Triparmaceae</taxon>
        <taxon>Triparma</taxon>
    </lineage>
</organism>
<feature type="compositionally biased region" description="Basic and acidic residues" evidence="5">
    <location>
        <begin position="12"/>
        <end position="22"/>
    </location>
</feature>
<dbReference type="Pfam" id="PF00447">
    <property type="entry name" value="HSF_DNA-bind"/>
    <property type="match status" value="1"/>
</dbReference>
<dbReference type="InterPro" id="IPR036388">
    <property type="entry name" value="WH-like_DNA-bd_sf"/>
</dbReference>
<feature type="region of interest" description="Disordered" evidence="5">
    <location>
        <begin position="568"/>
        <end position="600"/>
    </location>
</feature>
<protein>
    <recommendedName>
        <fullName evidence="6">HSF-type DNA-binding domain-containing protein</fullName>
    </recommendedName>
</protein>
<evidence type="ECO:0000256" key="3">
    <source>
        <dbReference type="ARBA" id="ARBA00023242"/>
    </source>
</evidence>
<dbReference type="InterPro" id="IPR036390">
    <property type="entry name" value="WH_DNA-bd_sf"/>
</dbReference>
<comment type="similarity">
    <text evidence="4">Belongs to the HSF family.</text>
</comment>
<dbReference type="PRINTS" id="PR00056">
    <property type="entry name" value="HSFDOMAIN"/>
</dbReference>
<dbReference type="Gene3D" id="1.10.10.10">
    <property type="entry name" value="Winged helix-like DNA-binding domain superfamily/Winged helix DNA-binding domain"/>
    <property type="match status" value="1"/>
</dbReference>
<reference evidence="8" key="1">
    <citation type="journal article" date="2023" name="Commun. Biol.">
        <title>Genome analysis of Parmales, the sister group of diatoms, reveals the evolutionary specialization of diatoms from phago-mixotrophs to photoautotrophs.</title>
        <authorList>
            <person name="Ban H."/>
            <person name="Sato S."/>
            <person name="Yoshikawa S."/>
            <person name="Yamada K."/>
            <person name="Nakamura Y."/>
            <person name="Ichinomiya M."/>
            <person name="Sato N."/>
            <person name="Blanc-Mathieu R."/>
            <person name="Endo H."/>
            <person name="Kuwata A."/>
            <person name="Ogata H."/>
        </authorList>
    </citation>
    <scope>NUCLEOTIDE SEQUENCE [LARGE SCALE GENOMIC DNA]</scope>
</reference>
<gene>
    <name evidence="7" type="ORF">TrCOL_g2791</name>
</gene>
<feature type="compositionally biased region" description="Low complexity" evidence="5">
    <location>
        <begin position="110"/>
        <end position="137"/>
    </location>
</feature>
<sequence length="626" mass="67546">MKTRGVKLGYKSRSDSNNRFDTTDITQSNLGGPIRPSHTFVPLNRSTRTTSLPPQPTSSSLPSHGGTQDYYASAYYAGFNAAQNSLRRNYLQSTGTTPEGTSPVEGMRRSSSSSSLSSAQKSSSITSATSSSSDIGSNPFPRKLMEMLSREDPSIVSWLPTGDAFVVRNQERFINEVLPSYFRHSKFTSFQRQLNLYGFRRVTKGPDQGAYRHEMFLRENKELCLGMRRTKQKGSPQLKPSPRITSPPGSHPSSRSSPIHMALSSSPPFALDGHSSPLTHTTNSHVPQMAFSAPAAHTGFGGGQGPYGDRGTGYHHNQPVYSMGYGHPPQGYHPPTALGMMGSASATPPTHLPPPNHNAMLSSSMNARNAINFQSFSQQMMQKQIMERDMQMDMYDRERQASALAAAGDVAERIGERQRTNSLSSPTGLTQAAGGGGKGEEVEGTGEEGRERRMSGLSVQLEARGLVGEGAGEAADTQQQQQQTTTGLPKPPSLQWNISQGDQIGTLADQLSENPPPPDNLSRNVSISSNKDRADFAGLAGTMEVGGVDDMEMDFANMFANEEFVREGGGWSPVPSPQQAAAANMPTPTKVWGGEGGEGRNFNITFDKIDDVVGTKLDEEDEEKGA</sequence>
<feature type="compositionally biased region" description="Polar residues" evidence="5">
    <location>
        <begin position="420"/>
        <end position="430"/>
    </location>
</feature>
<evidence type="ECO:0000313" key="8">
    <source>
        <dbReference type="Proteomes" id="UP001165065"/>
    </source>
</evidence>
<evidence type="ECO:0000256" key="2">
    <source>
        <dbReference type="ARBA" id="ARBA00023125"/>
    </source>
</evidence>
<proteinExistence type="inferred from homology"/>
<feature type="compositionally biased region" description="Polar residues" evidence="5">
    <location>
        <begin position="494"/>
        <end position="513"/>
    </location>
</feature>
<feature type="compositionally biased region" description="Low complexity" evidence="5">
    <location>
        <begin position="45"/>
        <end position="63"/>
    </location>
</feature>
<dbReference type="EMBL" id="BRYA01000548">
    <property type="protein sequence ID" value="GMI22414.1"/>
    <property type="molecule type" value="Genomic_DNA"/>
</dbReference>
<evidence type="ECO:0000256" key="1">
    <source>
        <dbReference type="ARBA" id="ARBA00004123"/>
    </source>
</evidence>
<dbReference type="InterPro" id="IPR000232">
    <property type="entry name" value="HSF_DNA-bd"/>
</dbReference>
<dbReference type="Proteomes" id="UP001165065">
    <property type="component" value="Unassembled WGS sequence"/>
</dbReference>
<name>A0A9W7L1L9_9STRA</name>
<dbReference type="PANTHER" id="PTHR10015:SF206">
    <property type="entry name" value="HSF-TYPE DNA-BINDING DOMAIN-CONTAINING PROTEIN"/>
    <property type="match status" value="1"/>
</dbReference>
<dbReference type="GO" id="GO:0003700">
    <property type="term" value="F:DNA-binding transcription factor activity"/>
    <property type="evidence" value="ECO:0007669"/>
    <property type="project" value="InterPro"/>
</dbReference>
<dbReference type="SMART" id="SM00415">
    <property type="entry name" value="HSF"/>
    <property type="match status" value="1"/>
</dbReference>
<dbReference type="GO" id="GO:0043565">
    <property type="term" value="F:sequence-specific DNA binding"/>
    <property type="evidence" value="ECO:0007669"/>
    <property type="project" value="InterPro"/>
</dbReference>
<evidence type="ECO:0000256" key="4">
    <source>
        <dbReference type="RuleBase" id="RU004020"/>
    </source>
</evidence>
<evidence type="ECO:0000256" key="5">
    <source>
        <dbReference type="SAM" id="MobiDB-lite"/>
    </source>
</evidence>
<feature type="compositionally biased region" description="Low complexity" evidence="5">
    <location>
        <begin position="246"/>
        <end position="258"/>
    </location>
</feature>
<comment type="subcellular location">
    <subcellularLocation>
        <location evidence="1">Nucleus</location>
    </subcellularLocation>
</comment>
<dbReference type="AlphaFoldDB" id="A0A9W7L1L9"/>
<feature type="region of interest" description="Disordered" evidence="5">
    <location>
        <begin position="230"/>
        <end position="284"/>
    </location>
</feature>
<feature type="domain" description="HSF-type DNA-binding" evidence="6">
    <location>
        <begin position="136"/>
        <end position="230"/>
    </location>
</feature>
<keyword evidence="8" id="KW-1185">Reference proteome</keyword>